<protein>
    <recommendedName>
        <fullName evidence="3 10">T-complex protein 1 subunit delta</fullName>
    </recommendedName>
</protein>
<evidence type="ECO:0000256" key="9">
    <source>
        <dbReference type="RuleBase" id="RU004187"/>
    </source>
</evidence>
<keyword evidence="5 9" id="KW-0547">Nucleotide-binding</keyword>
<keyword evidence="4" id="KW-0963">Cytoplasm</keyword>
<dbReference type="Gene3D" id="3.50.7.10">
    <property type="entry name" value="GroEL"/>
    <property type="match status" value="1"/>
</dbReference>
<comment type="similarity">
    <text evidence="2 9">Belongs to the TCP-1 chaperonin family.</text>
</comment>
<keyword evidence="7 9" id="KW-0143">Chaperone</keyword>
<dbReference type="GO" id="GO:0005737">
    <property type="term" value="C:cytoplasm"/>
    <property type="evidence" value="ECO:0007669"/>
    <property type="project" value="UniProtKB-SubCell"/>
</dbReference>
<dbReference type="GO" id="GO:0016887">
    <property type="term" value="F:ATP hydrolysis activity"/>
    <property type="evidence" value="ECO:0007669"/>
    <property type="project" value="InterPro"/>
</dbReference>
<evidence type="ECO:0000313" key="12">
    <source>
        <dbReference type="Proteomes" id="UP000663760"/>
    </source>
</evidence>
<dbReference type="InterPro" id="IPR002423">
    <property type="entry name" value="Cpn60/GroEL/TCP-1"/>
</dbReference>
<comment type="subcellular location">
    <subcellularLocation>
        <location evidence="1">Cytoplasm</location>
    </subcellularLocation>
</comment>
<dbReference type="NCBIfam" id="NF041083">
    <property type="entry name" value="thermosome_beta"/>
    <property type="match status" value="1"/>
</dbReference>
<dbReference type="InterPro" id="IPR027409">
    <property type="entry name" value="GroEL-like_apical_dom_sf"/>
</dbReference>
<evidence type="ECO:0000256" key="4">
    <source>
        <dbReference type="ARBA" id="ARBA00022490"/>
    </source>
</evidence>
<dbReference type="GO" id="GO:0140662">
    <property type="term" value="F:ATP-dependent protein folding chaperone"/>
    <property type="evidence" value="ECO:0007669"/>
    <property type="project" value="InterPro"/>
</dbReference>
<dbReference type="InterPro" id="IPR027410">
    <property type="entry name" value="TCP-1-like_intermed_sf"/>
</dbReference>
<evidence type="ECO:0000256" key="10">
    <source>
        <dbReference type="RuleBase" id="RU004192"/>
    </source>
</evidence>
<evidence type="ECO:0000256" key="8">
    <source>
        <dbReference type="ARBA" id="ARBA00024677"/>
    </source>
</evidence>
<dbReference type="InterPro" id="IPR053374">
    <property type="entry name" value="TCP-1_chaperonin"/>
</dbReference>
<dbReference type="Pfam" id="PF00118">
    <property type="entry name" value="Cpn60_TCP1"/>
    <property type="match status" value="1"/>
</dbReference>
<name>A0A7I8K6A3_SPIIN</name>
<dbReference type="Gene3D" id="1.10.560.10">
    <property type="entry name" value="GroEL-like equatorial domain"/>
    <property type="match status" value="1"/>
</dbReference>
<gene>
    <name evidence="11" type="ORF">SI8410_02003376</name>
</gene>
<dbReference type="InterPro" id="IPR027413">
    <property type="entry name" value="GROEL-like_equatorial_sf"/>
</dbReference>
<dbReference type="GO" id="GO:0051082">
    <property type="term" value="F:unfolded protein binding"/>
    <property type="evidence" value="ECO:0007669"/>
    <property type="project" value="InterPro"/>
</dbReference>
<dbReference type="CDD" id="cd03338">
    <property type="entry name" value="TCP1_delta"/>
    <property type="match status" value="1"/>
</dbReference>
<dbReference type="PRINTS" id="PR00304">
    <property type="entry name" value="TCOMPLEXTCP1"/>
</dbReference>
<evidence type="ECO:0000256" key="5">
    <source>
        <dbReference type="ARBA" id="ARBA00022741"/>
    </source>
</evidence>
<dbReference type="PANTHER" id="PTHR11353">
    <property type="entry name" value="CHAPERONIN"/>
    <property type="match status" value="1"/>
</dbReference>
<dbReference type="AlphaFoldDB" id="A0A7I8K6A3"/>
<dbReference type="GO" id="GO:0005524">
    <property type="term" value="F:ATP binding"/>
    <property type="evidence" value="ECO:0007669"/>
    <property type="project" value="UniProtKB-KW"/>
</dbReference>
<evidence type="ECO:0000256" key="3">
    <source>
        <dbReference type="ARBA" id="ARBA00016107"/>
    </source>
</evidence>
<keyword evidence="6 9" id="KW-0067">ATP-binding</keyword>
<evidence type="ECO:0000256" key="6">
    <source>
        <dbReference type="ARBA" id="ARBA00022840"/>
    </source>
</evidence>
<dbReference type="SUPFAM" id="SSF48592">
    <property type="entry name" value="GroEL equatorial domain-like"/>
    <property type="match status" value="1"/>
</dbReference>
<keyword evidence="12" id="KW-1185">Reference proteome</keyword>
<dbReference type="NCBIfam" id="TIGR02342">
    <property type="entry name" value="chap_CCT_delta"/>
    <property type="match status" value="1"/>
</dbReference>
<comment type="function">
    <text evidence="8">Molecular chaperone; assists the folding of proteins upon ATP hydrolysis. Known to play a role, in vitro, in the folding of actin and tubulin.</text>
</comment>
<reference evidence="11" key="1">
    <citation type="submission" date="2020-02" db="EMBL/GenBank/DDBJ databases">
        <authorList>
            <person name="Scholz U."/>
            <person name="Mascher M."/>
            <person name="Fiebig A."/>
        </authorList>
    </citation>
    <scope>NUCLEOTIDE SEQUENCE</scope>
</reference>
<dbReference type="PROSITE" id="PS00995">
    <property type="entry name" value="TCP1_3"/>
    <property type="match status" value="1"/>
</dbReference>
<dbReference type="Proteomes" id="UP000663760">
    <property type="component" value="Chromosome 2"/>
</dbReference>
<dbReference type="Gene3D" id="3.30.260.10">
    <property type="entry name" value="TCP-1-like chaperonin intermediate domain"/>
    <property type="match status" value="1"/>
</dbReference>
<proteinExistence type="inferred from homology"/>
<sequence length="470" mass="50975">MDKMIASASGEVIITNDGATILNKMEVLQPAAKMLVELSRSQDAAAGDGTTTVVVLAGAFLAACQSLLSRGIHPTTISDAIHKSCAKAVDILQSMSVPLELSDRESLVKSAATSLNSKVVSQYSSLLAPLAVDSVLSVVDPARPDLVDLRDIKIVKKLGGTVDDTELVKGLVFDKKVSHSAGGPGRVENAKIAVIQFQISPPKTDIEQSIVVSDYTQMDRILKEERNYILGIIKKIKATGCNVLLIQKSILRDAVTDLSLHYLAKAKILVIKDVERDDIEFVTKTLNCLPIANVEHFREEKLGFADCVEEVSVGDGKIVKITGIKEMGKTTTVLVRGSNQLMIDEAERSLHDALCVVRCLIELSRQLGAWSKELRGMESYCVKEFAESLEVIPYTLAENAGLNPVVIVTELRNRHAQGEINAGINVRKGQITNILEENVVQPLLVSTSAVTLATECVRMILKIDDIVTVR</sequence>
<dbReference type="OrthoDB" id="10248520at2759"/>
<dbReference type="SUPFAM" id="SSF52029">
    <property type="entry name" value="GroEL apical domain-like"/>
    <property type="match status" value="1"/>
</dbReference>
<dbReference type="SUPFAM" id="SSF54849">
    <property type="entry name" value="GroEL-intermediate domain like"/>
    <property type="match status" value="1"/>
</dbReference>
<dbReference type="InterPro" id="IPR002194">
    <property type="entry name" value="Chaperonin_TCP-1_CS"/>
</dbReference>
<evidence type="ECO:0000256" key="2">
    <source>
        <dbReference type="ARBA" id="ARBA00008020"/>
    </source>
</evidence>
<dbReference type="InterPro" id="IPR012717">
    <property type="entry name" value="Chap_CCT_delta"/>
</dbReference>
<evidence type="ECO:0000256" key="7">
    <source>
        <dbReference type="ARBA" id="ARBA00023186"/>
    </source>
</evidence>
<evidence type="ECO:0000256" key="1">
    <source>
        <dbReference type="ARBA" id="ARBA00004496"/>
    </source>
</evidence>
<dbReference type="InterPro" id="IPR017998">
    <property type="entry name" value="Chaperone_TCP-1"/>
</dbReference>
<organism evidence="11 12">
    <name type="scientific">Spirodela intermedia</name>
    <name type="common">Intermediate duckweed</name>
    <dbReference type="NCBI Taxonomy" id="51605"/>
    <lineage>
        <taxon>Eukaryota</taxon>
        <taxon>Viridiplantae</taxon>
        <taxon>Streptophyta</taxon>
        <taxon>Embryophyta</taxon>
        <taxon>Tracheophyta</taxon>
        <taxon>Spermatophyta</taxon>
        <taxon>Magnoliopsida</taxon>
        <taxon>Liliopsida</taxon>
        <taxon>Araceae</taxon>
        <taxon>Lemnoideae</taxon>
        <taxon>Spirodela</taxon>
    </lineage>
</organism>
<evidence type="ECO:0000313" key="11">
    <source>
        <dbReference type="EMBL" id="CAA7392219.1"/>
    </source>
</evidence>
<dbReference type="FunFam" id="3.50.7.10:FF:000010">
    <property type="entry name" value="T-complex protein 1 subunit delta"/>
    <property type="match status" value="1"/>
</dbReference>
<accession>A0A7I8K6A3</accession>
<dbReference type="EMBL" id="LR746265">
    <property type="protein sequence ID" value="CAA7392219.1"/>
    <property type="molecule type" value="Genomic_DNA"/>
</dbReference>